<dbReference type="InParanoid" id="B9RUC7"/>
<dbReference type="GO" id="GO:0022857">
    <property type="term" value="F:transmembrane transporter activity"/>
    <property type="evidence" value="ECO:0007669"/>
    <property type="project" value="InterPro"/>
</dbReference>
<dbReference type="Proteomes" id="UP000008311">
    <property type="component" value="Unassembled WGS sequence"/>
</dbReference>
<evidence type="ECO:0000256" key="5">
    <source>
        <dbReference type="ARBA" id="ARBA00023136"/>
    </source>
</evidence>
<keyword evidence="3 6" id="KW-0812">Transmembrane</keyword>
<reference evidence="9" key="1">
    <citation type="journal article" date="2010" name="Nat. Biotechnol.">
        <title>Draft genome sequence of the oilseed species Ricinus communis.</title>
        <authorList>
            <person name="Chan A.P."/>
            <person name="Crabtree J."/>
            <person name="Zhao Q."/>
            <person name="Lorenzi H."/>
            <person name="Orvis J."/>
            <person name="Puiu D."/>
            <person name="Melake-Berhan A."/>
            <person name="Jones K.M."/>
            <person name="Redman J."/>
            <person name="Chen G."/>
            <person name="Cahoon E.B."/>
            <person name="Gedil M."/>
            <person name="Stanke M."/>
            <person name="Haas B.J."/>
            <person name="Wortman J.R."/>
            <person name="Fraser-Liggett C.M."/>
            <person name="Ravel J."/>
            <person name="Rabinowicz P.D."/>
        </authorList>
    </citation>
    <scope>NUCLEOTIDE SEQUENCE [LARGE SCALE GENOMIC DNA]</scope>
    <source>
        <strain evidence="9">cv. Hale</strain>
    </source>
</reference>
<feature type="transmembrane region" description="Helical" evidence="6">
    <location>
        <begin position="40"/>
        <end position="63"/>
    </location>
</feature>
<dbReference type="GO" id="GO:0005886">
    <property type="term" value="C:plasma membrane"/>
    <property type="evidence" value="ECO:0000318"/>
    <property type="project" value="GO_Central"/>
</dbReference>
<dbReference type="STRING" id="3988.B9RUC7"/>
<comment type="subcellular location">
    <subcellularLocation>
        <location evidence="1 6">Membrane</location>
        <topology evidence="1 6">Multi-pass membrane protein</topology>
    </subcellularLocation>
</comment>
<feature type="transmembrane region" description="Helical" evidence="6">
    <location>
        <begin position="277"/>
        <end position="298"/>
    </location>
</feature>
<organism evidence="8 9">
    <name type="scientific">Ricinus communis</name>
    <name type="common">Castor bean</name>
    <dbReference type="NCBI Taxonomy" id="3988"/>
    <lineage>
        <taxon>Eukaryota</taxon>
        <taxon>Viridiplantae</taxon>
        <taxon>Streptophyta</taxon>
        <taxon>Embryophyta</taxon>
        <taxon>Tracheophyta</taxon>
        <taxon>Spermatophyta</taxon>
        <taxon>Magnoliopsida</taxon>
        <taxon>eudicotyledons</taxon>
        <taxon>Gunneridae</taxon>
        <taxon>Pentapetalae</taxon>
        <taxon>rosids</taxon>
        <taxon>fabids</taxon>
        <taxon>Malpighiales</taxon>
        <taxon>Euphorbiaceae</taxon>
        <taxon>Acalyphoideae</taxon>
        <taxon>Acalypheae</taxon>
        <taxon>Ricinus</taxon>
    </lineage>
</organism>
<feature type="transmembrane region" description="Helical" evidence="6">
    <location>
        <begin position="137"/>
        <end position="155"/>
    </location>
</feature>
<feature type="transmembrane region" description="Helical" evidence="6">
    <location>
        <begin position="213"/>
        <end position="235"/>
    </location>
</feature>
<feature type="transmembrane region" description="Helical" evidence="6">
    <location>
        <begin position="12"/>
        <end position="34"/>
    </location>
</feature>
<dbReference type="AlphaFoldDB" id="B9RUC7"/>
<feature type="transmembrane region" description="Helical" evidence="6">
    <location>
        <begin position="247"/>
        <end position="270"/>
    </location>
</feature>
<evidence type="ECO:0000256" key="6">
    <source>
        <dbReference type="RuleBase" id="RU363077"/>
    </source>
</evidence>
<dbReference type="InterPro" id="IPR000620">
    <property type="entry name" value="EamA_dom"/>
</dbReference>
<evidence type="ECO:0000256" key="2">
    <source>
        <dbReference type="ARBA" id="ARBA00007635"/>
    </source>
</evidence>
<evidence type="ECO:0000313" key="8">
    <source>
        <dbReference type="EMBL" id="EEF44914.1"/>
    </source>
</evidence>
<proteinExistence type="inferred from homology"/>
<keyword evidence="5 6" id="KW-0472">Membrane</keyword>
<gene>
    <name evidence="8" type="ORF">RCOM_0851800</name>
</gene>
<feature type="domain" description="EamA" evidence="7">
    <location>
        <begin position="24"/>
        <end position="153"/>
    </location>
</feature>
<dbReference type="Pfam" id="PF00892">
    <property type="entry name" value="EamA"/>
    <property type="match status" value="2"/>
</dbReference>
<evidence type="ECO:0000256" key="3">
    <source>
        <dbReference type="ARBA" id="ARBA00022692"/>
    </source>
</evidence>
<dbReference type="EMBL" id="EQ973817">
    <property type="protein sequence ID" value="EEF44914.1"/>
    <property type="molecule type" value="Genomic_DNA"/>
</dbReference>
<comment type="similarity">
    <text evidence="2 6">Belongs to the drug/metabolite transporter (DMT) superfamily. Plant drug/metabolite exporter (P-DME) (TC 2.A.7.4) family.</text>
</comment>
<feature type="transmembrane region" description="Helical" evidence="6">
    <location>
        <begin position="181"/>
        <end position="201"/>
    </location>
</feature>
<dbReference type="eggNOG" id="ENOG502RNNC">
    <property type="taxonomic scope" value="Eukaryota"/>
</dbReference>
<protein>
    <recommendedName>
        <fullName evidence="6">WAT1-related protein</fullName>
    </recommendedName>
</protein>
<accession>B9RUC7</accession>
<evidence type="ECO:0000259" key="7">
    <source>
        <dbReference type="Pfam" id="PF00892"/>
    </source>
</evidence>
<dbReference type="InterPro" id="IPR030184">
    <property type="entry name" value="WAT1-related"/>
</dbReference>
<dbReference type="OMA" id="IQTRIME"/>
<sequence>MESRHSYKEILPVATMVVAEFCGVGLNTLFKAASLKGMSYFVFLFYSNMLNTLLLVPIPFYLCSRRMVSLFKFPLLSRIFALGIIGLFAQLIGYKGIKYTSPTMASAMSNLTPGWTFLFAVIFRMEKLSWSSSSTQIKIIGTVVSILGALMVVLYKGPKVLSSSSSISSILLSQESSQSNWVVGGFLLAVQHILYSFLYILQTQMVQICPSPLLVSFSCYLYTTIISAPVCFIAEPDLNAWRLRPDITLVALVYAGILGGASLGIVHLWCLQMKGPVFVATFRPLSIAIAAAMAAVFLGDALHLGSMIGAVMISIGVYAVIWGKAKEEVKAKLFSSGTTPLLQEHKVEDSLNKRTDEGNHQFVC</sequence>
<feature type="domain" description="EamA" evidence="7">
    <location>
        <begin position="186"/>
        <end position="321"/>
    </location>
</feature>
<dbReference type="SUPFAM" id="SSF103481">
    <property type="entry name" value="Multidrug resistance efflux transporter EmrE"/>
    <property type="match status" value="2"/>
</dbReference>
<feature type="transmembrane region" description="Helical" evidence="6">
    <location>
        <begin position="75"/>
        <end position="93"/>
    </location>
</feature>
<feature type="transmembrane region" description="Helical" evidence="6">
    <location>
        <begin position="304"/>
        <end position="323"/>
    </location>
</feature>
<evidence type="ECO:0000313" key="9">
    <source>
        <dbReference type="Proteomes" id="UP000008311"/>
    </source>
</evidence>
<feature type="transmembrane region" description="Helical" evidence="6">
    <location>
        <begin position="105"/>
        <end position="125"/>
    </location>
</feature>
<dbReference type="OrthoDB" id="1727045at2759"/>
<evidence type="ECO:0000256" key="4">
    <source>
        <dbReference type="ARBA" id="ARBA00022989"/>
    </source>
</evidence>
<dbReference type="InterPro" id="IPR037185">
    <property type="entry name" value="EmrE-like"/>
</dbReference>
<keyword evidence="4 6" id="KW-1133">Transmembrane helix</keyword>
<name>B9RUC7_RICCO</name>
<dbReference type="KEGG" id="rcu:8280554"/>
<keyword evidence="9" id="KW-1185">Reference proteome</keyword>
<dbReference type="PANTHER" id="PTHR31218">
    <property type="entry name" value="WAT1-RELATED PROTEIN"/>
    <property type="match status" value="1"/>
</dbReference>
<evidence type="ECO:0000256" key="1">
    <source>
        <dbReference type="ARBA" id="ARBA00004141"/>
    </source>
</evidence>